<proteinExistence type="predicted"/>
<evidence type="ECO:0000259" key="4">
    <source>
        <dbReference type="Pfam" id="PF14420"/>
    </source>
</evidence>
<dbReference type="Pfam" id="PF14420">
    <property type="entry name" value="Clr5"/>
    <property type="match status" value="1"/>
</dbReference>
<accession>A0ABR2XYM3</accession>
<protein>
    <submittedName>
        <fullName evidence="5">Clr5 domain-containing protein</fullName>
    </submittedName>
</protein>
<gene>
    <name evidence="5" type="ORF">SCAR479_04139</name>
</gene>
<dbReference type="InterPro" id="IPR025676">
    <property type="entry name" value="Clr5_dom"/>
</dbReference>
<reference evidence="5 6" key="1">
    <citation type="submission" date="2024-02" db="EMBL/GenBank/DDBJ databases">
        <title>First draft genome assembly of two strains of Seiridium cardinale.</title>
        <authorList>
            <person name="Emiliani G."/>
            <person name="Scali E."/>
        </authorList>
    </citation>
    <scope>NUCLEOTIDE SEQUENCE [LARGE SCALE GENOMIC DNA]</scope>
    <source>
        <strain evidence="5 6">BM-138-000479</strain>
    </source>
</reference>
<evidence type="ECO:0000256" key="3">
    <source>
        <dbReference type="PROSITE-ProRule" id="PRU00023"/>
    </source>
</evidence>
<dbReference type="InterPro" id="IPR050745">
    <property type="entry name" value="Multifunctional_regulatory"/>
</dbReference>
<dbReference type="EMBL" id="JARVKM010000013">
    <property type="protein sequence ID" value="KAK9778903.1"/>
    <property type="molecule type" value="Genomic_DNA"/>
</dbReference>
<dbReference type="PROSITE" id="PS50297">
    <property type="entry name" value="ANK_REP_REGION"/>
    <property type="match status" value="1"/>
</dbReference>
<dbReference type="SMART" id="SM00248">
    <property type="entry name" value="ANK"/>
    <property type="match status" value="10"/>
</dbReference>
<dbReference type="PANTHER" id="PTHR24189:SF50">
    <property type="entry name" value="ANKYRIN REPEAT AND SOCS BOX PROTEIN 2"/>
    <property type="match status" value="1"/>
</dbReference>
<keyword evidence="2 3" id="KW-0040">ANK repeat</keyword>
<comment type="caution">
    <text evidence="5">The sequence shown here is derived from an EMBL/GenBank/DDBJ whole genome shotgun (WGS) entry which is preliminary data.</text>
</comment>
<organism evidence="5 6">
    <name type="scientific">Seiridium cardinale</name>
    <dbReference type="NCBI Taxonomy" id="138064"/>
    <lineage>
        <taxon>Eukaryota</taxon>
        <taxon>Fungi</taxon>
        <taxon>Dikarya</taxon>
        <taxon>Ascomycota</taxon>
        <taxon>Pezizomycotina</taxon>
        <taxon>Sordariomycetes</taxon>
        <taxon>Xylariomycetidae</taxon>
        <taxon>Amphisphaeriales</taxon>
        <taxon>Sporocadaceae</taxon>
        <taxon>Seiridium</taxon>
    </lineage>
</organism>
<evidence type="ECO:0000313" key="5">
    <source>
        <dbReference type="EMBL" id="KAK9778903.1"/>
    </source>
</evidence>
<dbReference type="Proteomes" id="UP001465668">
    <property type="component" value="Unassembled WGS sequence"/>
</dbReference>
<dbReference type="InterPro" id="IPR002110">
    <property type="entry name" value="Ankyrin_rpt"/>
</dbReference>
<evidence type="ECO:0000256" key="2">
    <source>
        <dbReference type="ARBA" id="ARBA00023043"/>
    </source>
</evidence>
<name>A0ABR2XYM3_9PEZI</name>
<feature type="domain" description="Clr5" evidence="4">
    <location>
        <begin position="6"/>
        <end position="51"/>
    </location>
</feature>
<sequence>MASECVWQQHAALFRRLYLIENRTLKNVKKIAEEQFGFPENRLSTYETKLRDVLRLRKNLTPEGWIAIDQKIRTAQTRNWEVYINGRKTSTRKVLKEIGRYAKRGPHSAPPGLSLPVGVEIKWPPTLASHPSEAMPGRLLPELTVQGTQSEVVFGNIGAECIDMTDCDILTISGSPSAVLDSAKFLWYQRPEVIDQTIEFGARAKKIICSGFSAAILEPRLAKLWEPMLDDLPVLRLKDTFSKSRSLISPQSIASVKLPRNRTDTVNVHTWPPPSSTNTSYHIQAHDDLDMGLNIPCTDQVSTMLNPFHILSLTLYYLSNSFRGLGQVRETILFLIERVQPDLRYEFLRSGSSAVEESWIRLVEWSFELNEKRFFEQIMRVTLDRSDWVHLHGAKCLVFAAYFDSAGVATKIIEHGTSPDEIVGFQIPTLEDTSVVGFAHLAVAQHRWFMPDPTGMRTFPLLEAAARGNLTTLRVLKRAGVAFNIRSSGFTAAGHTLGAYSRGTIDAETCHLTLAFLVDSGEDIDTPIWEEHDDKPEYRGRHCLWSEETLLDMVYLLDGGGSSFYQHLLQRSHVSKCVLTVSGILHAATTGPDDLNRYMSTATYPRGLPRLSIEQVAFERSLKIPKAFAVMVAYGFLLKKRNTLHLRRYPTPGADFDLLQTTDEVYRTDIGSLLPGLISCSAYVQQYILERVTEEDLADYIDKNLTKASALVSLLEPVPDLLSRFGTELVACLIRHNRLNDVRRLLEAGADPNGRVRRAELPILLKAVGPWAVTVDMLNLLYEHGARTGPWRITELKKHDNPRPTFKIPQLLWILKHGLDLGGESVYSIAVSLLHPATPLKELPSLAKHLAKLGHPIISCHQYELEDDVPCLTVLIYLTGSTDLISQFLDKGTPVNHRSFNGMRCASCLGDAPLKAAVCIGNLASVKELIDCGADINEMVDQRTALQSSISLFISPTTIAKVAYKDIALYLLEKGAKPNLHGQPPVSREENKPPLAIALQSLAPDRDLVQMLVENGAQVDESVQYRFLKCILSESVLRREDINLERRLELVSLLHAGKAKLDLSRSLYWSCEDGNIEVMKWCLDQGANANSVLPIIRPVHRVRMRTPLYQCARRGDIPMALILLANGATTLFGDDGPLPIAAKYGRLDMVALLMPLEQRPGEVERALNSARRARHYSITKLLKARLERY</sequence>
<dbReference type="InterPro" id="IPR036770">
    <property type="entry name" value="Ankyrin_rpt-contain_sf"/>
</dbReference>
<keyword evidence="6" id="KW-1185">Reference proteome</keyword>
<evidence type="ECO:0000256" key="1">
    <source>
        <dbReference type="ARBA" id="ARBA00022737"/>
    </source>
</evidence>
<evidence type="ECO:0000313" key="6">
    <source>
        <dbReference type="Proteomes" id="UP001465668"/>
    </source>
</evidence>
<dbReference type="PANTHER" id="PTHR24189">
    <property type="entry name" value="MYOTROPHIN"/>
    <property type="match status" value="1"/>
</dbReference>
<dbReference type="Gene3D" id="1.25.40.20">
    <property type="entry name" value="Ankyrin repeat-containing domain"/>
    <property type="match status" value="1"/>
</dbReference>
<dbReference type="SUPFAM" id="SSF48403">
    <property type="entry name" value="Ankyrin repeat"/>
    <property type="match status" value="2"/>
</dbReference>
<dbReference type="PROSITE" id="PS50088">
    <property type="entry name" value="ANK_REPEAT"/>
    <property type="match status" value="1"/>
</dbReference>
<keyword evidence="1" id="KW-0677">Repeat</keyword>
<feature type="repeat" description="ANK" evidence="3">
    <location>
        <begin position="909"/>
        <end position="941"/>
    </location>
</feature>